<evidence type="ECO:0000313" key="2">
    <source>
        <dbReference type="EMBL" id="KAG0470384.1"/>
    </source>
</evidence>
<evidence type="ECO:0000256" key="1">
    <source>
        <dbReference type="SAM" id="SignalP"/>
    </source>
</evidence>
<proteinExistence type="predicted"/>
<feature type="chain" id="PRO_5033015869" evidence="1">
    <location>
        <begin position="20"/>
        <end position="114"/>
    </location>
</feature>
<accession>A0A835QIS4</accession>
<organism evidence="2 3">
    <name type="scientific">Vanilla planifolia</name>
    <name type="common">Vanilla</name>
    <dbReference type="NCBI Taxonomy" id="51239"/>
    <lineage>
        <taxon>Eukaryota</taxon>
        <taxon>Viridiplantae</taxon>
        <taxon>Streptophyta</taxon>
        <taxon>Embryophyta</taxon>
        <taxon>Tracheophyta</taxon>
        <taxon>Spermatophyta</taxon>
        <taxon>Magnoliopsida</taxon>
        <taxon>Liliopsida</taxon>
        <taxon>Asparagales</taxon>
        <taxon>Orchidaceae</taxon>
        <taxon>Vanilloideae</taxon>
        <taxon>Vanilleae</taxon>
        <taxon>Vanilla</taxon>
    </lineage>
</organism>
<keyword evidence="3" id="KW-1185">Reference proteome</keyword>
<comment type="caution">
    <text evidence="2">The sequence shown here is derived from an EMBL/GenBank/DDBJ whole genome shotgun (WGS) entry which is preliminary data.</text>
</comment>
<dbReference type="OrthoDB" id="10257275at2759"/>
<gene>
    <name evidence="2" type="ORF">HPP92_017084</name>
</gene>
<dbReference type="Proteomes" id="UP000636800">
    <property type="component" value="Unassembled WGS sequence"/>
</dbReference>
<sequence length="114" mass="12384">MSPFARLICIPRILVSGFGCGCPEGALPGEGLGGRVLHLKVRKDLYPRLVGSLIYVYSLLSRHGEFGLAWDTSWPDFVCAQVFFLFPGLSAKIVTLEAQTWIVVISSLGQTSSP</sequence>
<name>A0A835QIS4_VANPL</name>
<keyword evidence="1" id="KW-0732">Signal</keyword>
<feature type="signal peptide" evidence="1">
    <location>
        <begin position="1"/>
        <end position="19"/>
    </location>
</feature>
<dbReference type="EMBL" id="JADCNL010000008">
    <property type="protein sequence ID" value="KAG0470384.1"/>
    <property type="molecule type" value="Genomic_DNA"/>
</dbReference>
<protein>
    <submittedName>
        <fullName evidence="2">Uncharacterized protein</fullName>
    </submittedName>
</protein>
<reference evidence="2 3" key="1">
    <citation type="journal article" date="2020" name="Nat. Food">
        <title>A phased Vanilla planifolia genome enables genetic improvement of flavour and production.</title>
        <authorList>
            <person name="Hasing T."/>
            <person name="Tang H."/>
            <person name="Brym M."/>
            <person name="Khazi F."/>
            <person name="Huang T."/>
            <person name="Chambers A.H."/>
        </authorList>
    </citation>
    <scope>NUCLEOTIDE SEQUENCE [LARGE SCALE GENOMIC DNA]</scope>
    <source>
        <tissue evidence="2">Leaf</tissue>
    </source>
</reference>
<evidence type="ECO:0000313" key="3">
    <source>
        <dbReference type="Proteomes" id="UP000636800"/>
    </source>
</evidence>
<dbReference type="AlphaFoldDB" id="A0A835QIS4"/>